<dbReference type="PANTHER" id="PTHR24112">
    <property type="entry name" value="LEUCINE-RICH REPEAT, ISOFORM F-RELATED"/>
    <property type="match status" value="1"/>
</dbReference>
<dbReference type="GO" id="GO:0034315">
    <property type="term" value="P:regulation of Arp2/3 complex-mediated actin nucleation"/>
    <property type="evidence" value="ECO:0007669"/>
    <property type="project" value="TreeGrafter"/>
</dbReference>
<organism evidence="1 2">
    <name type="scientific">Acipenser ruthenus</name>
    <name type="common">Sterlet sturgeon</name>
    <dbReference type="NCBI Taxonomy" id="7906"/>
    <lineage>
        <taxon>Eukaryota</taxon>
        <taxon>Metazoa</taxon>
        <taxon>Chordata</taxon>
        <taxon>Craniata</taxon>
        <taxon>Vertebrata</taxon>
        <taxon>Euteleostomi</taxon>
        <taxon>Actinopterygii</taxon>
        <taxon>Chondrostei</taxon>
        <taxon>Acipenseriformes</taxon>
        <taxon>Acipenseridae</taxon>
        <taxon>Acipenser</taxon>
    </lineage>
</organism>
<dbReference type="SMART" id="SM00368">
    <property type="entry name" value="LRR_RI"/>
    <property type="match status" value="4"/>
</dbReference>
<comment type="caution">
    <text evidence="1">The sequence shown here is derived from an EMBL/GenBank/DDBJ whole genome shotgun (WGS) entry which is preliminary data.</text>
</comment>
<dbReference type="Proteomes" id="UP000289886">
    <property type="component" value="Unassembled WGS sequence"/>
</dbReference>
<proteinExistence type="predicted"/>
<accession>A0A444UBU1</accession>
<dbReference type="Gene3D" id="3.80.10.10">
    <property type="entry name" value="Ribonuclease Inhibitor"/>
    <property type="match status" value="2"/>
</dbReference>
<feature type="non-terminal residue" evidence="1">
    <location>
        <position position="1"/>
    </location>
</feature>
<reference evidence="1 2" key="1">
    <citation type="submission" date="2019-01" db="EMBL/GenBank/DDBJ databases">
        <title>Draft Genome and Complete Hox-Cluster Characterization of the Sterlet Sturgeon (Acipenser ruthenus).</title>
        <authorList>
            <person name="Wei Q."/>
        </authorList>
    </citation>
    <scope>NUCLEOTIDE SEQUENCE [LARGE SCALE GENOMIC DNA]</scope>
    <source>
        <strain evidence="1">WHYD16114868_AA</strain>
        <tissue evidence="1">Blood</tissue>
    </source>
</reference>
<name>A0A444UBU1_ACIRT</name>
<evidence type="ECO:0000313" key="2">
    <source>
        <dbReference type="Proteomes" id="UP000289886"/>
    </source>
</evidence>
<sequence>QLAVEYERGLASMKLASSEDVNEVVAHIGNCLQRICPGGFSHMYKCVCDWLGFPYREEVQWDVDTIYLTQDTRELNVQDFSHLYHRDLIPIIAVLEYNQWFTKLSSKDLKLSADVCEQILRVVSRSSRLEELVLENAGLKTDFAQKLANALALNPCSGLHTINLTNNALEDRGVNSLAQSLSANQLVPSTLSYLDLSGNLLRGDDLSNLYSFLALPNSLTVLDVSNSDCALDMMCGALTRGCLQHLAVLNFSKTVFSHRKGKDVPPSFKQFFSSSLALSSITMSGTKLPPEALKNLARVLDNLVHMIQDEESPLTSLSLADSKLKSDLTIILNALGSNTSLTKVDISGNGMGDMGAKMLAKALQINTKLRTVIWDKNNISPQGLQDIAVALEKNFTLRCMPIPINDASQALKANQEKTEDALQKIENYLTRNHETRKYLQEQAYRLQQGIVTTTTQQLLPNLYHLGGASWTGANGSSSNPIHKKLESMAGEVTLVVDEQLKIFIKYGI</sequence>
<protein>
    <submittedName>
        <fullName evidence="1">Leucine-rich repeat-containing protein 16A</fullName>
    </submittedName>
</protein>
<dbReference type="AlphaFoldDB" id="A0A444UBU1"/>
<dbReference type="GO" id="GO:0030027">
    <property type="term" value="C:lamellipodium"/>
    <property type="evidence" value="ECO:0007669"/>
    <property type="project" value="TreeGrafter"/>
</dbReference>
<dbReference type="InterPro" id="IPR032675">
    <property type="entry name" value="LRR_dom_sf"/>
</dbReference>
<dbReference type="InterPro" id="IPR051279">
    <property type="entry name" value="PP1-Reg/Actin-Interact_Protein"/>
</dbReference>
<dbReference type="GO" id="GO:0016477">
    <property type="term" value="P:cell migration"/>
    <property type="evidence" value="ECO:0007669"/>
    <property type="project" value="TreeGrafter"/>
</dbReference>
<dbReference type="Pfam" id="PF13516">
    <property type="entry name" value="LRR_6"/>
    <property type="match status" value="1"/>
</dbReference>
<dbReference type="PANTHER" id="PTHR24112:SF39">
    <property type="entry name" value="F-ACTIN-UNCAPPING PROTEIN LRRC16A"/>
    <property type="match status" value="1"/>
</dbReference>
<dbReference type="EMBL" id="SCEB01214886">
    <property type="protein sequence ID" value="RXM32608.1"/>
    <property type="molecule type" value="Genomic_DNA"/>
</dbReference>
<dbReference type="InterPro" id="IPR001611">
    <property type="entry name" value="Leu-rich_rpt"/>
</dbReference>
<keyword evidence="2" id="KW-1185">Reference proteome</keyword>
<evidence type="ECO:0000313" key="1">
    <source>
        <dbReference type="EMBL" id="RXM32608.1"/>
    </source>
</evidence>
<dbReference type="GO" id="GO:0005886">
    <property type="term" value="C:plasma membrane"/>
    <property type="evidence" value="ECO:0007669"/>
    <property type="project" value="TreeGrafter"/>
</dbReference>
<gene>
    <name evidence="1" type="ORF">EOD39_6087</name>
</gene>
<dbReference type="SUPFAM" id="SSF52047">
    <property type="entry name" value="RNI-like"/>
    <property type="match status" value="1"/>
</dbReference>